<keyword evidence="3" id="KW-1185">Reference proteome</keyword>
<protein>
    <submittedName>
        <fullName evidence="2">Uncharacterized protein</fullName>
    </submittedName>
</protein>
<evidence type="ECO:0000313" key="2">
    <source>
        <dbReference type="EMBL" id="WVZ92661.1"/>
    </source>
</evidence>
<proteinExistence type="predicted"/>
<evidence type="ECO:0000256" key="1">
    <source>
        <dbReference type="SAM" id="MobiDB-lite"/>
    </source>
</evidence>
<accession>A0AAQ3XAL3</accession>
<reference evidence="2 3" key="1">
    <citation type="submission" date="2024-02" db="EMBL/GenBank/DDBJ databases">
        <title>High-quality chromosome-scale genome assembly of Pensacola bahiagrass (Paspalum notatum Flugge var. saurae).</title>
        <authorList>
            <person name="Vega J.M."/>
            <person name="Podio M."/>
            <person name="Orjuela J."/>
            <person name="Siena L.A."/>
            <person name="Pessino S.C."/>
            <person name="Combes M.C."/>
            <person name="Mariac C."/>
            <person name="Albertini E."/>
            <person name="Pupilli F."/>
            <person name="Ortiz J.P.A."/>
            <person name="Leblanc O."/>
        </authorList>
    </citation>
    <scope>NUCLEOTIDE SEQUENCE [LARGE SCALE GENOMIC DNA]</scope>
    <source>
        <strain evidence="2">R1</strain>
        <tissue evidence="2">Leaf</tissue>
    </source>
</reference>
<sequence length="118" mass="12654">MVVLLREEWRRQQEDAISSLMIFPFDFPLLDPLHIVAMAAPACGLGLGRGGLDARPRAGSVAAPWPGTRLRRWPRRPPASRLGGTGATRIVQHLRTASASVVRRRDPLAAGASAPASA</sequence>
<organism evidence="2 3">
    <name type="scientific">Paspalum notatum var. saurae</name>
    <dbReference type="NCBI Taxonomy" id="547442"/>
    <lineage>
        <taxon>Eukaryota</taxon>
        <taxon>Viridiplantae</taxon>
        <taxon>Streptophyta</taxon>
        <taxon>Embryophyta</taxon>
        <taxon>Tracheophyta</taxon>
        <taxon>Spermatophyta</taxon>
        <taxon>Magnoliopsida</taxon>
        <taxon>Liliopsida</taxon>
        <taxon>Poales</taxon>
        <taxon>Poaceae</taxon>
        <taxon>PACMAD clade</taxon>
        <taxon>Panicoideae</taxon>
        <taxon>Andropogonodae</taxon>
        <taxon>Paspaleae</taxon>
        <taxon>Paspalinae</taxon>
        <taxon>Paspalum</taxon>
    </lineage>
</organism>
<name>A0AAQ3XAL3_PASNO</name>
<gene>
    <name evidence="2" type="ORF">U9M48_038707</name>
</gene>
<dbReference type="Proteomes" id="UP001341281">
    <property type="component" value="Chromosome 09"/>
</dbReference>
<evidence type="ECO:0000313" key="3">
    <source>
        <dbReference type="Proteomes" id="UP001341281"/>
    </source>
</evidence>
<dbReference type="AlphaFoldDB" id="A0AAQ3XAL3"/>
<feature type="region of interest" description="Disordered" evidence="1">
    <location>
        <begin position="55"/>
        <end position="86"/>
    </location>
</feature>
<dbReference type="EMBL" id="CP144753">
    <property type="protein sequence ID" value="WVZ92661.1"/>
    <property type="molecule type" value="Genomic_DNA"/>
</dbReference>